<feature type="compositionally biased region" description="Low complexity" evidence="4">
    <location>
        <begin position="418"/>
        <end position="446"/>
    </location>
</feature>
<dbReference type="AlphaFoldDB" id="A0AAV7YMK2"/>
<dbReference type="GO" id="GO:0006369">
    <property type="term" value="P:termination of RNA polymerase II transcription"/>
    <property type="evidence" value="ECO:0007669"/>
    <property type="project" value="InterPro"/>
</dbReference>
<feature type="domain" description="CID" evidence="6">
    <location>
        <begin position="105"/>
        <end position="235"/>
    </location>
</feature>
<dbReference type="PANTHER" id="PTHR15921">
    <property type="entry name" value="PRE-MRNA CLEAVAGE COMPLEX II"/>
    <property type="match status" value="1"/>
</dbReference>
<feature type="compositionally biased region" description="Low complexity" evidence="4">
    <location>
        <begin position="545"/>
        <end position="556"/>
    </location>
</feature>
<organism evidence="7 8">
    <name type="scientific">Anaeramoeba flamelloides</name>
    <dbReference type="NCBI Taxonomy" id="1746091"/>
    <lineage>
        <taxon>Eukaryota</taxon>
        <taxon>Metamonada</taxon>
        <taxon>Anaeramoebidae</taxon>
        <taxon>Anaeramoeba</taxon>
    </lineage>
</organism>
<dbReference type="GO" id="GO:0005737">
    <property type="term" value="C:cytoplasm"/>
    <property type="evidence" value="ECO:0007669"/>
    <property type="project" value="InterPro"/>
</dbReference>
<keyword evidence="2" id="KW-0833">Ubl conjugation pathway</keyword>
<protein>
    <submittedName>
        <fullName evidence="7">Pre-mRNA cleavage complex ii</fullName>
    </submittedName>
</protein>
<dbReference type="GO" id="GO:0031124">
    <property type="term" value="P:mRNA 3'-end processing"/>
    <property type="evidence" value="ECO:0007669"/>
    <property type="project" value="InterPro"/>
</dbReference>
<sequence>MPPKKQEVEKVDIKLMPIGNVPKLKKAKIFKLRRIDPFLVVQQGVSKVFSKHLKKGQVFTFSLQASFTPSPDETLGNLTECFGQNNTSLEVGYSLTPNYVDIKTHESLFLQTYDDELKDLTINEESQIQALTDLAKDNIEFSREIAKLIINRIKTSQPEYKLLSLYLLDNIIKTIGGDFIQYFQKDLVRLFSNVLESANNKTTQQLIHLVTTWSDYKCFDAKYLKVIQKKLLRKSQDLEKKEIDNQNEKEIGTTNETESVNDQTNESQKFPFQLDKNFQSNQNQQFNQNQIQGSQQNQFNQNQINHSQFDQQNQYNQYNQNQNQFDQQNQYNQFNQNQINQNQFDQPNHNQSYQNQFTNNQNQYSQYDNQNQINHNQINQQNQYNQQNQNQYNQYDNQNQFQYNQNQNQNQFNQNQNQFHQSQSQYNEHPFQQQNQPNHYPNQPVNENINPRNHLTTTTNNNIEQLRQPIINPNLAPRVDNPIPIINHLRPTPFLNLPNMLPFPPPIIPPLHFPPQPIPLIQGQVLPPMIPPFELMIPNMPPKLNPNLPNQTNQPMESSKQEEKDTEKGISTEVGNEGDQEEIEEITMKSYDFSIKSRNRKNIFAIDILYSEKKHRCMDCGLRFNSEENLQKHCDGNCQKKKKDNTDMSRYWFMNYDNWKSSQNFEALIPANNEIKKSLRDQEMEQYILDNIQQFIEDESPKFTSGNHEKCKICKNELDVKRHENGWVYIETVKLKDGRLVCRMCLKDTILNSDLKIDKLLLNNKNKDNDNNLETKEDERPETENGINQSIQLYPQTINNGNDNFTISQDSPRKRKFTQIEESRINTDIGNNTQTSEINKNNIKIKKEPPFNSYVNNGVESNKTGIVIENDVKVEKNVDCSKKVEMQFKKIPKISSEKNK</sequence>
<dbReference type="Proteomes" id="UP001146793">
    <property type="component" value="Unassembled WGS sequence"/>
</dbReference>
<evidence type="ECO:0000256" key="2">
    <source>
        <dbReference type="ARBA" id="ARBA00022786"/>
    </source>
</evidence>
<dbReference type="Pfam" id="PF04110">
    <property type="entry name" value="APG12"/>
    <property type="match status" value="1"/>
</dbReference>
<dbReference type="EMBL" id="JANTQA010000048">
    <property type="protein sequence ID" value="KAJ3430936.1"/>
    <property type="molecule type" value="Genomic_DNA"/>
</dbReference>
<dbReference type="CDD" id="cd16982">
    <property type="entry name" value="CID_Pcf11"/>
    <property type="match status" value="1"/>
</dbReference>
<feature type="region of interest" description="Disordered" evidence="4">
    <location>
        <begin position="542"/>
        <end position="580"/>
    </location>
</feature>
<dbReference type="GO" id="GO:0003729">
    <property type="term" value="F:mRNA binding"/>
    <property type="evidence" value="ECO:0007669"/>
    <property type="project" value="InterPro"/>
</dbReference>
<reference evidence="7" key="1">
    <citation type="submission" date="2022-08" db="EMBL/GenBank/DDBJ databases">
        <title>Novel sulphate-reducing endosymbionts in the free-living metamonad Anaeramoeba.</title>
        <authorList>
            <person name="Jerlstrom-Hultqvist J."/>
            <person name="Cepicka I."/>
            <person name="Gallot-Lavallee L."/>
            <person name="Salas-Leiva D."/>
            <person name="Curtis B.A."/>
            <person name="Zahonova K."/>
            <person name="Pipaliya S."/>
            <person name="Dacks J."/>
            <person name="Roger A.J."/>
        </authorList>
    </citation>
    <scope>NUCLEOTIDE SEQUENCE</scope>
    <source>
        <strain evidence="7">Busselton2</strain>
    </source>
</reference>
<feature type="compositionally biased region" description="Polar residues" evidence="4">
    <location>
        <begin position="252"/>
        <end position="267"/>
    </location>
</feature>
<feature type="domain" description="VHS" evidence="5">
    <location>
        <begin position="131"/>
        <end position="215"/>
    </location>
</feature>
<dbReference type="GO" id="GO:0043130">
    <property type="term" value="F:ubiquitin binding"/>
    <property type="evidence" value="ECO:0007669"/>
    <property type="project" value="InterPro"/>
</dbReference>
<gene>
    <name evidence="7" type="ORF">M0812_02611</name>
</gene>
<dbReference type="InterPro" id="IPR002014">
    <property type="entry name" value="VHS_dom"/>
</dbReference>
<evidence type="ECO:0000259" key="5">
    <source>
        <dbReference type="PROSITE" id="PS50179"/>
    </source>
</evidence>
<keyword evidence="1" id="KW-1017">Isopeptide bond</keyword>
<dbReference type="SMART" id="SM00582">
    <property type="entry name" value="RPR"/>
    <property type="match status" value="1"/>
</dbReference>
<dbReference type="InterPro" id="IPR047415">
    <property type="entry name" value="Pcf11_CID"/>
</dbReference>
<name>A0AAV7YMK2_9EUKA</name>
<feature type="compositionally biased region" description="Basic and acidic residues" evidence="4">
    <location>
        <begin position="766"/>
        <end position="783"/>
    </location>
</feature>
<feature type="region of interest" description="Disordered" evidence="4">
    <location>
        <begin position="766"/>
        <end position="786"/>
    </location>
</feature>
<dbReference type="GO" id="GO:0035091">
    <property type="term" value="F:phosphatidylinositol binding"/>
    <property type="evidence" value="ECO:0007669"/>
    <property type="project" value="InterPro"/>
</dbReference>
<dbReference type="PROSITE" id="PS50179">
    <property type="entry name" value="VHS"/>
    <property type="match status" value="1"/>
</dbReference>
<proteinExistence type="predicted"/>
<dbReference type="InterPro" id="IPR029071">
    <property type="entry name" value="Ubiquitin-like_domsf"/>
</dbReference>
<dbReference type="Gene3D" id="3.10.20.90">
    <property type="entry name" value="Phosphatidylinositol 3-kinase Catalytic Subunit, Chain A, domain 1"/>
    <property type="match status" value="1"/>
</dbReference>
<dbReference type="SUPFAM" id="SSF54236">
    <property type="entry name" value="Ubiquitin-like"/>
    <property type="match status" value="1"/>
</dbReference>
<feature type="region of interest" description="Disordered" evidence="4">
    <location>
        <begin position="418"/>
        <end position="457"/>
    </location>
</feature>
<dbReference type="GO" id="GO:0000993">
    <property type="term" value="F:RNA polymerase II complex binding"/>
    <property type="evidence" value="ECO:0007669"/>
    <property type="project" value="InterPro"/>
</dbReference>
<dbReference type="PROSITE" id="PS51391">
    <property type="entry name" value="CID"/>
    <property type="match status" value="1"/>
</dbReference>
<dbReference type="Gene3D" id="1.25.40.90">
    <property type="match status" value="1"/>
</dbReference>
<keyword evidence="3" id="KW-0072">Autophagy</keyword>
<feature type="compositionally biased region" description="Polar residues" evidence="4">
    <location>
        <begin position="447"/>
        <end position="457"/>
    </location>
</feature>
<dbReference type="InterPro" id="IPR007242">
    <property type="entry name" value="Atg12"/>
</dbReference>
<feature type="region of interest" description="Disordered" evidence="4">
    <location>
        <begin position="243"/>
        <end position="267"/>
    </location>
</feature>
<dbReference type="InterPro" id="IPR008942">
    <property type="entry name" value="ENTH_VHS"/>
</dbReference>
<evidence type="ECO:0000313" key="8">
    <source>
        <dbReference type="Proteomes" id="UP001146793"/>
    </source>
</evidence>
<dbReference type="SUPFAM" id="SSF48464">
    <property type="entry name" value="ENTH/VHS domain"/>
    <property type="match status" value="1"/>
</dbReference>
<comment type="caution">
    <text evidence="7">The sequence shown here is derived from an EMBL/GenBank/DDBJ whole genome shotgun (WGS) entry which is preliminary data.</text>
</comment>
<evidence type="ECO:0000259" key="6">
    <source>
        <dbReference type="PROSITE" id="PS51391"/>
    </source>
</evidence>
<dbReference type="GO" id="GO:0000045">
    <property type="term" value="P:autophagosome assembly"/>
    <property type="evidence" value="ECO:0007669"/>
    <property type="project" value="InterPro"/>
</dbReference>
<evidence type="ECO:0000256" key="1">
    <source>
        <dbReference type="ARBA" id="ARBA00022499"/>
    </source>
</evidence>
<accession>A0AAV7YMK2</accession>
<evidence type="ECO:0000313" key="7">
    <source>
        <dbReference type="EMBL" id="KAJ3430936.1"/>
    </source>
</evidence>
<feature type="compositionally biased region" description="Basic and acidic residues" evidence="4">
    <location>
        <begin position="559"/>
        <end position="570"/>
    </location>
</feature>
<evidence type="ECO:0000256" key="3">
    <source>
        <dbReference type="ARBA" id="ARBA00023006"/>
    </source>
</evidence>
<dbReference type="PANTHER" id="PTHR15921:SF3">
    <property type="entry name" value="PRE-MRNA CLEAVAGE COMPLEX 2 PROTEIN PCF11"/>
    <property type="match status" value="1"/>
</dbReference>
<dbReference type="InterPro" id="IPR006569">
    <property type="entry name" value="CID_dom"/>
</dbReference>
<dbReference type="Pfam" id="PF04818">
    <property type="entry name" value="CID"/>
    <property type="match status" value="1"/>
</dbReference>
<dbReference type="GO" id="GO:0005849">
    <property type="term" value="C:mRNA cleavage factor complex"/>
    <property type="evidence" value="ECO:0007669"/>
    <property type="project" value="TreeGrafter"/>
</dbReference>
<dbReference type="InterPro" id="IPR045154">
    <property type="entry name" value="PCF11-like"/>
</dbReference>
<evidence type="ECO:0000256" key="4">
    <source>
        <dbReference type="SAM" id="MobiDB-lite"/>
    </source>
</evidence>